<dbReference type="EMBL" id="CAUOFW020009357">
    <property type="protein sequence ID" value="CAK9185522.1"/>
    <property type="molecule type" value="Genomic_DNA"/>
</dbReference>
<accession>A0ABC8UWQ5</accession>
<feature type="transmembrane region" description="Helical" evidence="1">
    <location>
        <begin position="312"/>
        <end position="333"/>
    </location>
</feature>
<comment type="caution">
    <text evidence="2">The sequence shown here is derived from an EMBL/GenBank/DDBJ whole genome shotgun (WGS) entry which is preliminary data.</text>
</comment>
<evidence type="ECO:0000256" key="1">
    <source>
        <dbReference type="SAM" id="Phobius"/>
    </source>
</evidence>
<keyword evidence="1" id="KW-1133">Transmembrane helix</keyword>
<dbReference type="PANTHER" id="PTHR31414">
    <property type="entry name" value="TRANSMEMBRANE PROTEIN DDB_G0292058"/>
    <property type="match status" value="1"/>
</dbReference>
<keyword evidence="1" id="KW-0472">Membrane</keyword>
<dbReference type="PANTHER" id="PTHR31414:SF18">
    <property type="entry name" value="TRANSMEMBRANE PROTEIN-RELATED"/>
    <property type="match status" value="1"/>
</dbReference>
<dbReference type="Proteomes" id="UP001642360">
    <property type="component" value="Unassembled WGS sequence"/>
</dbReference>
<keyword evidence="1" id="KW-0812">Transmembrane</keyword>
<name>A0ABC8UWQ5_9AQUA</name>
<evidence type="ECO:0000313" key="2">
    <source>
        <dbReference type="EMBL" id="CAK9185522.1"/>
    </source>
</evidence>
<evidence type="ECO:0000313" key="3">
    <source>
        <dbReference type="Proteomes" id="UP001642360"/>
    </source>
</evidence>
<gene>
    <name evidence="2" type="ORF">ILEXP_LOCUS55931</name>
</gene>
<keyword evidence="3" id="KW-1185">Reference proteome</keyword>
<protein>
    <submittedName>
        <fullName evidence="2">Uncharacterized protein</fullName>
    </submittedName>
</protein>
<sequence>MARLTAVSVDSTSTYTNKQTASGLVLGGNAKFHSKAKTVLNIIIDTANEASDTIYNATGAMKNITTNLETTNGSVGAFGLPTSTGFLTSTSFLASTSERLDSKATDIRRQAKKNRQAIDKGLSILYILTTVSISLNLIAVIALSGDTCPVLEDFQQDPYNNSLSSIVPCDELLPAKSILHNVSSKIYDLVNKVNRNISISYGNIVQVCNPFSAAPEYEYQPENCPPNAIQIGDIPRLLKMLTCPDSNNGTCNGGISISSVDIRTVEAYSTTIQQLLDVYPAMESLVECQMVKDAFSEILHKHCKPLKKYVRMVWAAVVLLSVAMGALVIIWTADAHHELRHHFSDGSVKPHFTTANILELGTTKATTHPNSLVL</sequence>
<reference evidence="2 3" key="1">
    <citation type="submission" date="2024-02" db="EMBL/GenBank/DDBJ databases">
        <authorList>
            <person name="Vignale AGUSTIN F."/>
            <person name="Sosa J E."/>
            <person name="Modenutti C."/>
        </authorList>
    </citation>
    <scope>NUCLEOTIDE SEQUENCE [LARGE SCALE GENOMIC DNA]</scope>
</reference>
<feature type="transmembrane region" description="Helical" evidence="1">
    <location>
        <begin position="122"/>
        <end position="143"/>
    </location>
</feature>
<organism evidence="2 3">
    <name type="scientific">Ilex paraguariensis</name>
    <name type="common">yerba mate</name>
    <dbReference type="NCBI Taxonomy" id="185542"/>
    <lineage>
        <taxon>Eukaryota</taxon>
        <taxon>Viridiplantae</taxon>
        <taxon>Streptophyta</taxon>
        <taxon>Embryophyta</taxon>
        <taxon>Tracheophyta</taxon>
        <taxon>Spermatophyta</taxon>
        <taxon>Magnoliopsida</taxon>
        <taxon>eudicotyledons</taxon>
        <taxon>Gunneridae</taxon>
        <taxon>Pentapetalae</taxon>
        <taxon>asterids</taxon>
        <taxon>campanulids</taxon>
        <taxon>Aquifoliales</taxon>
        <taxon>Aquifoliaceae</taxon>
        <taxon>Ilex</taxon>
    </lineage>
</organism>
<proteinExistence type="predicted"/>
<dbReference type="AlphaFoldDB" id="A0ABC8UWQ5"/>
<dbReference type="InterPro" id="IPR040283">
    <property type="entry name" value="DDB_G0292058-like"/>
</dbReference>